<feature type="compositionally biased region" description="Basic and acidic residues" evidence="1">
    <location>
        <begin position="87"/>
        <end position="96"/>
    </location>
</feature>
<reference evidence="3 4" key="2">
    <citation type="journal article" date="2016" name="Genome Announc.">
        <title>Draft Genome Sequence of Erythromycin- and Oxytetracycline-Sensitive Nocardia seriolae Strain U-1 (NBRC 110359).</title>
        <authorList>
            <person name="Imajoh M."/>
            <person name="Sukeda M."/>
            <person name="Shimizu M."/>
            <person name="Yamane J."/>
            <person name="Ohnishi K."/>
            <person name="Oshima S."/>
        </authorList>
    </citation>
    <scope>NUCLEOTIDE SEQUENCE [LARGE SCALE GENOMIC DNA]</scope>
    <source>
        <strain evidence="3 4">U-1</strain>
    </source>
</reference>
<evidence type="ECO:0000313" key="4">
    <source>
        <dbReference type="Proteomes" id="UP000037179"/>
    </source>
</evidence>
<organism evidence="3 4">
    <name type="scientific">Nocardia seriolae</name>
    <dbReference type="NCBI Taxonomy" id="37332"/>
    <lineage>
        <taxon>Bacteria</taxon>
        <taxon>Bacillati</taxon>
        <taxon>Actinomycetota</taxon>
        <taxon>Actinomycetes</taxon>
        <taxon>Mycobacteriales</taxon>
        <taxon>Nocardiaceae</taxon>
        <taxon>Nocardia</taxon>
    </lineage>
</organism>
<keyword evidence="4" id="KW-1185">Reference proteome</keyword>
<evidence type="ECO:0000313" key="3">
    <source>
        <dbReference type="EMBL" id="GAP32956.1"/>
    </source>
</evidence>
<dbReference type="RefSeq" id="WP_033086986.1">
    <property type="nucleotide sequence ID" value="NZ_AP028458.1"/>
</dbReference>
<gene>
    <name evidence="2" type="ORF">NS506_03016</name>
    <name evidence="3" type="ORF">NSK11_contig00194-0017</name>
</gene>
<accession>A0ABC9Z5V8</accession>
<dbReference type="EMBL" id="CP017839">
    <property type="protein sequence ID" value="APA97073.1"/>
    <property type="molecule type" value="Genomic_DNA"/>
</dbReference>
<evidence type="ECO:0000313" key="5">
    <source>
        <dbReference type="Proteomes" id="UP000180166"/>
    </source>
</evidence>
<proteinExistence type="predicted"/>
<reference evidence="4" key="1">
    <citation type="submission" date="2015-07" db="EMBL/GenBank/DDBJ databases">
        <title>Nocardia seriolae U-1 whole genome shotgun sequence.</title>
        <authorList>
            <person name="Imajoh M."/>
            <person name="Fukumoto Y."/>
            <person name="Sukeda M."/>
            <person name="Yamane J."/>
            <person name="Yamasaki K."/>
            <person name="Shimizu M."/>
            <person name="Ohnishi K."/>
            <person name="Oshima S."/>
        </authorList>
    </citation>
    <scope>NUCLEOTIDE SEQUENCE [LARGE SCALE GENOMIC DNA]</scope>
    <source>
        <strain evidence="4">U-1</strain>
    </source>
</reference>
<protein>
    <submittedName>
        <fullName evidence="3">Uncharacterized protein</fullName>
    </submittedName>
</protein>
<reference evidence="2 5" key="3">
    <citation type="submission" date="2016-10" db="EMBL/GenBank/DDBJ databases">
        <title>Genome sequence of Nocardia seriolae strain EM150506, isolated from Anguila japonica.</title>
        <authorList>
            <person name="Han H.-J."/>
        </authorList>
    </citation>
    <scope>NUCLEOTIDE SEQUENCE [LARGE SCALE GENOMIC DNA]</scope>
    <source>
        <strain evidence="2 5">EM150506</strain>
    </source>
</reference>
<dbReference type="GeneID" id="93369325"/>
<name>A0ABC9Z5V8_9NOCA</name>
<dbReference type="KEGG" id="nsr:NS506_03016"/>
<feature type="region of interest" description="Disordered" evidence="1">
    <location>
        <begin position="78"/>
        <end position="102"/>
    </location>
</feature>
<evidence type="ECO:0000256" key="1">
    <source>
        <dbReference type="SAM" id="MobiDB-lite"/>
    </source>
</evidence>
<dbReference type="Proteomes" id="UP000037179">
    <property type="component" value="Unassembled WGS sequence"/>
</dbReference>
<dbReference type="EMBL" id="BBYQ01000194">
    <property type="protein sequence ID" value="GAP32956.1"/>
    <property type="molecule type" value="Genomic_DNA"/>
</dbReference>
<sequence length="102" mass="11396">MQWFIDIRGIGPVPVGPPRWGKAKPLDLWARPADEIRDELRCLAEAGSGGVYLNPKGAEQISEQFGTRREIVHTLHIEGEAIGEENTSDHRARHLDDEEAQS</sequence>
<dbReference type="Proteomes" id="UP000180166">
    <property type="component" value="Chromosome"/>
</dbReference>
<evidence type="ECO:0000313" key="2">
    <source>
        <dbReference type="EMBL" id="APA97073.1"/>
    </source>
</evidence>
<dbReference type="AlphaFoldDB" id="A0ABC9Z5V8"/>